<comment type="caution">
    <text evidence="1">The sequence shown here is derived from an EMBL/GenBank/DDBJ whole genome shotgun (WGS) entry which is preliminary data.</text>
</comment>
<keyword evidence="2" id="KW-1185">Reference proteome</keyword>
<dbReference type="EMBL" id="JABSTQ010011237">
    <property type="protein sequence ID" value="KAG0413739.1"/>
    <property type="molecule type" value="Genomic_DNA"/>
</dbReference>
<organism evidence="1 2">
    <name type="scientific">Ixodes persulcatus</name>
    <name type="common">Taiga tick</name>
    <dbReference type="NCBI Taxonomy" id="34615"/>
    <lineage>
        <taxon>Eukaryota</taxon>
        <taxon>Metazoa</taxon>
        <taxon>Ecdysozoa</taxon>
        <taxon>Arthropoda</taxon>
        <taxon>Chelicerata</taxon>
        <taxon>Arachnida</taxon>
        <taxon>Acari</taxon>
        <taxon>Parasitiformes</taxon>
        <taxon>Ixodida</taxon>
        <taxon>Ixodoidea</taxon>
        <taxon>Ixodidae</taxon>
        <taxon>Ixodinae</taxon>
        <taxon>Ixodes</taxon>
    </lineage>
</organism>
<gene>
    <name evidence="1" type="ORF">HPB47_009129</name>
</gene>
<evidence type="ECO:0000313" key="2">
    <source>
        <dbReference type="Proteomes" id="UP000805193"/>
    </source>
</evidence>
<reference evidence="1 2" key="1">
    <citation type="journal article" date="2020" name="Cell">
        <title>Large-Scale Comparative Analyses of Tick Genomes Elucidate Their Genetic Diversity and Vector Capacities.</title>
        <authorList>
            <consortium name="Tick Genome and Microbiome Consortium (TIGMIC)"/>
            <person name="Jia N."/>
            <person name="Wang J."/>
            <person name="Shi W."/>
            <person name="Du L."/>
            <person name="Sun Y."/>
            <person name="Zhan W."/>
            <person name="Jiang J.F."/>
            <person name="Wang Q."/>
            <person name="Zhang B."/>
            <person name="Ji P."/>
            <person name="Bell-Sakyi L."/>
            <person name="Cui X.M."/>
            <person name="Yuan T.T."/>
            <person name="Jiang B.G."/>
            <person name="Yang W.F."/>
            <person name="Lam T.T."/>
            <person name="Chang Q.C."/>
            <person name="Ding S.J."/>
            <person name="Wang X.J."/>
            <person name="Zhu J.G."/>
            <person name="Ruan X.D."/>
            <person name="Zhao L."/>
            <person name="Wei J.T."/>
            <person name="Ye R.Z."/>
            <person name="Que T.C."/>
            <person name="Du C.H."/>
            <person name="Zhou Y.H."/>
            <person name="Cheng J.X."/>
            <person name="Dai P.F."/>
            <person name="Guo W.B."/>
            <person name="Han X.H."/>
            <person name="Huang E.J."/>
            <person name="Li L.F."/>
            <person name="Wei W."/>
            <person name="Gao Y.C."/>
            <person name="Liu J.Z."/>
            <person name="Shao H.Z."/>
            <person name="Wang X."/>
            <person name="Wang C.C."/>
            <person name="Yang T.C."/>
            <person name="Huo Q.B."/>
            <person name="Li W."/>
            <person name="Chen H.Y."/>
            <person name="Chen S.E."/>
            <person name="Zhou L.G."/>
            <person name="Ni X.B."/>
            <person name="Tian J.H."/>
            <person name="Sheng Y."/>
            <person name="Liu T."/>
            <person name="Pan Y.S."/>
            <person name="Xia L.Y."/>
            <person name="Li J."/>
            <person name="Zhao F."/>
            <person name="Cao W.C."/>
        </authorList>
    </citation>
    <scope>NUCLEOTIDE SEQUENCE [LARGE SCALE GENOMIC DNA]</scope>
    <source>
        <strain evidence="1">Iper-2018</strain>
    </source>
</reference>
<accession>A0AC60P2W5</accession>
<proteinExistence type="predicted"/>
<name>A0AC60P2W5_IXOPE</name>
<protein>
    <submittedName>
        <fullName evidence="1">Uncharacterized protein</fullName>
    </submittedName>
</protein>
<evidence type="ECO:0000313" key="1">
    <source>
        <dbReference type="EMBL" id="KAG0413739.1"/>
    </source>
</evidence>
<dbReference type="Proteomes" id="UP000805193">
    <property type="component" value="Unassembled WGS sequence"/>
</dbReference>
<sequence length="213" mass="22455">MFPEEVTGLAGAVDGRMEDKRSRITRSELASSLVETAKRSQHAGDPSPALGRASDINTDPEGRPTKRFRQRLAASSGAFRCRDASGKASRGRPEPTCEGRGGIAAGRRLSGRNPSEAWKEVTDAHRPGPRWGPAGHPDRSGGTTSRDSGACGGATGQKRWRGGVTAERARTPPSAPRARRAPPNRASRSGPRRGGGPGPEKDGGRACGRPNRH</sequence>